<dbReference type="Proteomes" id="UP000528555">
    <property type="component" value="Unassembled WGS sequence"/>
</dbReference>
<reference evidence="4 5" key="1">
    <citation type="journal article" date="2020" name="Cell Host Microbe">
        <title>Functional and Genomic Variation between Human-Derived Isolates of Lachnospiraceae Reveals Inter- and Intra-Species Diversity.</title>
        <authorList>
            <person name="Sorbara M.T."/>
            <person name="Littmann E.R."/>
            <person name="Fontana E."/>
            <person name="Moody T.U."/>
            <person name="Kohout C.E."/>
            <person name="Gjonbalaj M."/>
            <person name="Eaton V."/>
            <person name="Seok R."/>
            <person name="Leiner I.M."/>
            <person name="Pamer E.G."/>
        </authorList>
    </citation>
    <scope>NUCLEOTIDE SEQUENCE [LARGE SCALE GENOMIC DNA]</scope>
    <source>
        <strain evidence="3 4">MSK.17.11</strain>
        <strain evidence="2 5">MSK.17.38</strain>
    </source>
</reference>
<dbReference type="EMBL" id="JAAIUO010000004">
    <property type="protein sequence ID" value="NSK14830.1"/>
    <property type="molecule type" value="Genomic_DNA"/>
</dbReference>
<evidence type="ECO:0000313" key="4">
    <source>
        <dbReference type="Proteomes" id="UP000528555"/>
    </source>
</evidence>
<dbReference type="EMBL" id="JAAITX010000004">
    <property type="protein sequence ID" value="NVH58604.1"/>
    <property type="molecule type" value="Genomic_DNA"/>
</dbReference>
<evidence type="ECO:0000313" key="5">
    <source>
        <dbReference type="Proteomes" id="UP000701680"/>
    </source>
</evidence>
<name>A0A850HIZ7_9FIRM</name>
<keyword evidence="1" id="KW-0812">Transmembrane</keyword>
<evidence type="ECO:0000313" key="2">
    <source>
        <dbReference type="EMBL" id="NSK14830.1"/>
    </source>
</evidence>
<evidence type="ECO:0000256" key="1">
    <source>
        <dbReference type="SAM" id="Phobius"/>
    </source>
</evidence>
<dbReference type="Proteomes" id="UP000701680">
    <property type="component" value="Unassembled WGS sequence"/>
</dbReference>
<evidence type="ECO:0000313" key="3">
    <source>
        <dbReference type="EMBL" id="NVH58604.1"/>
    </source>
</evidence>
<dbReference type="RefSeq" id="WP_173814759.1">
    <property type="nucleotide sequence ID" value="NZ_JAAITX010000004.1"/>
</dbReference>
<feature type="transmembrane region" description="Helical" evidence="1">
    <location>
        <begin position="59"/>
        <end position="78"/>
    </location>
</feature>
<keyword evidence="1" id="KW-0472">Membrane</keyword>
<dbReference type="AlphaFoldDB" id="A0A850HIZ7"/>
<comment type="caution">
    <text evidence="3">The sequence shown here is derived from an EMBL/GenBank/DDBJ whole genome shotgun (WGS) entry which is preliminary data.</text>
</comment>
<gene>
    <name evidence="3" type="ORF">G5A66_08090</name>
    <name evidence="2" type="ORF">G5A75_08110</name>
</gene>
<keyword evidence="4" id="KW-1185">Reference proteome</keyword>
<reference evidence="3" key="2">
    <citation type="submission" date="2020-02" db="EMBL/GenBank/DDBJ databases">
        <authorList>
            <person name="Littmann E."/>
            <person name="Sorbara M."/>
        </authorList>
    </citation>
    <scope>NUCLEOTIDE SEQUENCE</scope>
    <source>
        <strain evidence="3">MSK.17.11</strain>
        <strain evidence="2">MSK.17.38</strain>
    </source>
</reference>
<keyword evidence="1" id="KW-1133">Transmembrane helix</keyword>
<feature type="transmembrane region" description="Helical" evidence="1">
    <location>
        <begin position="84"/>
        <end position="104"/>
    </location>
</feature>
<sequence>MARFCSNCGRALQEGEVCNCRQVNMGTGQATGQANGQQNNPNMGYYQPYTPKRAGIPKLLVPIGQTVTGGVLILFGLITGGWDWSYISYVTGAGFLLTGICGIIEERKSRK</sequence>
<protein>
    <submittedName>
        <fullName evidence="3">Uncharacterized protein</fullName>
    </submittedName>
</protein>
<organism evidence="3 4">
    <name type="scientific">Dorea phocaeensis</name>
    <dbReference type="NCBI Taxonomy" id="2040291"/>
    <lineage>
        <taxon>Bacteria</taxon>
        <taxon>Bacillati</taxon>
        <taxon>Bacillota</taxon>
        <taxon>Clostridia</taxon>
        <taxon>Lachnospirales</taxon>
        <taxon>Lachnospiraceae</taxon>
        <taxon>Dorea</taxon>
    </lineage>
</organism>
<proteinExistence type="predicted"/>
<accession>A0A850HIZ7</accession>